<dbReference type="Proteomes" id="UP000006729">
    <property type="component" value="Chromosome 6"/>
</dbReference>
<evidence type="ECO:0000313" key="2">
    <source>
        <dbReference type="Proteomes" id="UP000006729"/>
    </source>
</evidence>
<sequence length="95" mass="10614">MFIMENQFRRISANKGGGGGGRGPPIYLIYSSLQLWASHMEIYIHFCSPGFCMLETLTIRVSKLSLTDSGPKFVNTENKLEEKKNSMSGKFISSC</sequence>
<reference evidence="1 2" key="1">
    <citation type="journal article" date="2006" name="Science">
        <title>The genome of black cottonwood, Populus trichocarpa (Torr. &amp; Gray).</title>
        <authorList>
            <person name="Tuskan G.A."/>
            <person name="Difazio S."/>
            <person name="Jansson S."/>
            <person name="Bohlmann J."/>
            <person name="Grigoriev I."/>
            <person name="Hellsten U."/>
            <person name="Putnam N."/>
            <person name="Ralph S."/>
            <person name="Rombauts S."/>
            <person name="Salamov A."/>
            <person name="Schein J."/>
            <person name="Sterck L."/>
            <person name="Aerts A."/>
            <person name="Bhalerao R.R."/>
            <person name="Bhalerao R.P."/>
            <person name="Blaudez D."/>
            <person name="Boerjan W."/>
            <person name="Brun A."/>
            <person name="Brunner A."/>
            <person name="Busov V."/>
            <person name="Campbell M."/>
            <person name="Carlson J."/>
            <person name="Chalot M."/>
            <person name="Chapman J."/>
            <person name="Chen G.L."/>
            <person name="Cooper D."/>
            <person name="Coutinho P.M."/>
            <person name="Couturier J."/>
            <person name="Covert S."/>
            <person name="Cronk Q."/>
            <person name="Cunningham R."/>
            <person name="Davis J."/>
            <person name="Degroeve S."/>
            <person name="Dejardin A."/>
            <person name="Depamphilis C."/>
            <person name="Detter J."/>
            <person name="Dirks B."/>
            <person name="Dubchak I."/>
            <person name="Duplessis S."/>
            <person name="Ehlting J."/>
            <person name="Ellis B."/>
            <person name="Gendler K."/>
            <person name="Goodstein D."/>
            <person name="Gribskov M."/>
            <person name="Grimwood J."/>
            <person name="Groover A."/>
            <person name="Gunter L."/>
            <person name="Hamberger B."/>
            <person name="Heinze B."/>
            <person name="Helariutta Y."/>
            <person name="Henrissat B."/>
            <person name="Holligan D."/>
            <person name="Holt R."/>
            <person name="Huang W."/>
            <person name="Islam-Faridi N."/>
            <person name="Jones S."/>
            <person name="Jones-Rhoades M."/>
            <person name="Jorgensen R."/>
            <person name="Joshi C."/>
            <person name="Kangasjarvi J."/>
            <person name="Karlsson J."/>
            <person name="Kelleher C."/>
            <person name="Kirkpatrick R."/>
            <person name="Kirst M."/>
            <person name="Kohler A."/>
            <person name="Kalluri U."/>
            <person name="Larimer F."/>
            <person name="Leebens-Mack J."/>
            <person name="Leple J.C."/>
            <person name="Locascio P."/>
            <person name="Lou Y."/>
            <person name="Lucas S."/>
            <person name="Martin F."/>
            <person name="Montanini B."/>
            <person name="Napoli C."/>
            <person name="Nelson D.R."/>
            <person name="Nelson C."/>
            <person name="Nieminen K."/>
            <person name="Nilsson O."/>
            <person name="Pereda V."/>
            <person name="Peter G."/>
            <person name="Philippe R."/>
            <person name="Pilate G."/>
            <person name="Poliakov A."/>
            <person name="Razumovskaya J."/>
            <person name="Richardson P."/>
            <person name="Rinaldi C."/>
            <person name="Ritland K."/>
            <person name="Rouze P."/>
            <person name="Ryaboy D."/>
            <person name="Schmutz J."/>
            <person name="Schrader J."/>
            <person name="Segerman B."/>
            <person name="Shin H."/>
            <person name="Siddiqui A."/>
            <person name="Sterky F."/>
            <person name="Terry A."/>
            <person name="Tsai C.J."/>
            <person name="Uberbacher E."/>
            <person name="Unneberg P."/>
            <person name="Vahala J."/>
            <person name="Wall K."/>
            <person name="Wessler S."/>
            <person name="Yang G."/>
            <person name="Yin T."/>
            <person name="Douglas C."/>
            <person name="Marra M."/>
            <person name="Sandberg G."/>
            <person name="Van de Peer Y."/>
            <person name="Rokhsar D."/>
        </authorList>
    </citation>
    <scope>NUCLEOTIDE SEQUENCE [LARGE SCALE GENOMIC DNA]</scope>
    <source>
        <strain evidence="2">cv. Nisqually</strain>
    </source>
</reference>
<dbReference type="AlphaFoldDB" id="A0A3N7GJ18"/>
<gene>
    <name evidence="1" type="ORF">POPTR_006G051650</name>
</gene>
<protein>
    <submittedName>
        <fullName evidence="1">Uncharacterized protein</fullName>
    </submittedName>
</protein>
<evidence type="ECO:0000313" key="1">
    <source>
        <dbReference type="EMBL" id="RQO91304.1"/>
    </source>
</evidence>
<name>A0A3N7GJ18_POPTR</name>
<keyword evidence="2" id="KW-1185">Reference proteome</keyword>
<dbReference type="EMBL" id="CM009295">
    <property type="protein sequence ID" value="RQO91304.1"/>
    <property type="molecule type" value="Genomic_DNA"/>
</dbReference>
<organism evidence="1 2">
    <name type="scientific">Populus trichocarpa</name>
    <name type="common">Western balsam poplar</name>
    <name type="synonym">Populus balsamifera subsp. trichocarpa</name>
    <dbReference type="NCBI Taxonomy" id="3694"/>
    <lineage>
        <taxon>Eukaryota</taxon>
        <taxon>Viridiplantae</taxon>
        <taxon>Streptophyta</taxon>
        <taxon>Embryophyta</taxon>
        <taxon>Tracheophyta</taxon>
        <taxon>Spermatophyta</taxon>
        <taxon>Magnoliopsida</taxon>
        <taxon>eudicotyledons</taxon>
        <taxon>Gunneridae</taxon>
        <taxon>Pentapetalae</taxon>
        <taxon>rosids</taxon>
        <taxon>fabids</taxon>
        <taxon>Malpighiales</taxon>
        <taxon>Salicaceae</taxon>
        <taxon>Saliceae</taxon>
        <taxon>Populus</taxon>
    </lineage>
</organism>
<dbReference type="InParanoid" id="A0A3N7GJ18"/>
<accession>A0A3N7GJ18</accession>
<proteinExistence type="predicted"/>